<dbReference type="RefSeq" id="WP_047373160.1">
    <property type="nucleotide sequence ID" value="NZ_CABMNU010000005.1"/>
</dbReference>
<dbReference type="EMBL" id="DACSUM010000088">
    <property type="protein sequence ID" value="HAT3585002.1"/>
    <property type="molecule type" value="Genomic_DNA"/>
</dbReference>
<feature type="coiled-coil region" evidence="1">
    <location>
        <begin position="3"/>
        <end position="34"/>
    </location>
</feature>
<dbReference type="Proteomes" id="UP000867740">
    <property type="component" value="Unassembled WGS sequence"/>
</dbReference>
<keyword evidence="1" id="KW-0175">Coiled coil</keyword>
<proteinExistence type="predicted"/>
<sequence>MDLNQQKERLKRELARLEQKEKHLKKQAEAKNIKAITAEILKYDIPKYNNFKKLVGLLTYFDCQNEDFKNGIITRAENELKERKDKKIARTLKKI</sequence>
<name>A0A9P3TEH2_KLUIN</name>
<protein>
    <submittedName>
        <fullName evidence="2">Uncharacterized protein</fullName>
    </submittedName>
</protein>
<evidence type="ECO:0000313" key="2">
    <source>
        <dbReference type="EMBL" id="HAT3585002.1"/>
    </source>
</evidence>
<gene>
    <name evidence="2" type="ORF">I8531_005415</name>
</gene>
<comment type="caution">
    <text evidence="2">The sequence shown here is derived from an EMBL/GenBank/DDBJ whole genome shotgun (WGS) entry which is preliminary data.</text>
</comment>
<reference evidence="2" key="1">
    <citation type="journal article" date="2018" name="Genome Biol.">
        <title>SKESA: strategic k-mer extension for scrupulous assemblies.</title>
        <authorList>
            <person name="Souvorov A."/>
            <person name="Agarwala R."/>
            <person name="Lipman D.J."/>
        </authorList>
    </citation>
    <scope>NUCLEOTIDE SEQUENCE</scope>
    <source>
        <strain evidence="2">CAVp300</strain>
    </source>
</reference>
<dbReference type="AlphaFoldDB" id="A0A9P3TEH2"/>
<reference evidence="2" key="2">
    <citation type="submission" date="2020-10" db="EMBL/GenBank/DDBJ databases">
        <authorList>
            <consortium name="NCBI Pathogen Detection Project"/>
        </authorList>
    </citation>
    <scope>NUCLEOTIDE SEQUENCE</scope>
    <source>
        <strain evidence="2">CAVp300</strain>
    </source>
</reference>
<accession>A0A9P3TEH2</accession>
<evidence type="ECO:0000256" key="1">
    <source>
        <dbReference type="SAM" id="Coils"/>
    </source>
</evidence>
<organism evidence="2 3">
    <name type="scientific">Kluyvera intermedia</name>
    <name type="common">Enterobacter intermedius</name>
    <dbReference type="NCBI Taxonomy" id="61648"/>
    <lineage>
        <taxon>Bacteria</taxon>
        <taxon>Pseudomonadati</taxon>
        <taxon>Pseudomonadota</taxon>
        <taxon>Gammaproteobacteria</taxon>
        <taxon>Enterobacterales</taxon>
        <taxon>Enterobacteriaceae</taxon>
        <taxon>Kluyvera</taxon>
    </lineage>
</organism>
<evidence type="ECO:0000313" key="3">
    <source>
        <dbReference type="Proteomes" id="UP000867740"/>
    </source>
</evidence>